<dbReference type="EMBL" id="MASU01000005">
    <property type="protein sequence ID" value="PXY36790.1"/>
    <property type="molecule type" value="Genomic_DNA"/>
</dbReference>
<protein>
    <recommendedName>
        <fullName evidence="4">HTH luxR-type domain-containing protein</fullName>
    </recommendedName>
</protein>
<accession>A0A318LT77</accession>
<evidence type="ECO:0000256" key="2">
    <source>
        <dbReference type="ARBA" id="ARBA00023125"/>
    </source>
</evidence>
<proteinExistence type="predicted"/>
<keyword evidence="2" id="KW-0238">DNA-binding</keyword>
<evidence type="ECO:0000313" key="6">
    <source>
        <dbReference type="Proteomes" id="UP000247892"/>
    </source>
</evidence>
<dbReference type="PANTHER" id="PTHR44688">
    <property type="entry name" value="DNA-BINDING TRANSCRIPTIONAL ACTIVATOR DEVR_DOSR"/>
    <property type="match status" value="1"/>
</dbReference>
<evidence type="ECO:0000259" key="4">
    <source>
        <dbReference type="PROSITE" id="PS50043"/>
    </source>
</evidence>
<reference evidence="5 6" key="1">
    <citation type="submission" date="2016-07" db="EMBL/GenBank/DDBJ databases">
        <title>Draft genome sequence of Prauserella sp. YIM 121212, isolated from alkaline soil.</title>
        <authorList>
            <person name="Ruckert C."/>
            <person name="Albersmeier A."/>
            <person name="Jiang C.-L."/>
            <person name="Jiang Y."/>
            <person name="Kalinowski J."/>
            <person name="Schneider O."/>
            <person name="Winkler A."/>
            <person name="Zotchev S.B."/>
        </authorList>
    </citation>
    <scope>NUCLEOTIDE SEQUENCE [LARGE SCALE GENOMIC DNA]</scope>
    <source>
        <strain evidence="5 6">YIM 121212</strain>
    </source>
</reference>
<comment type="caution">
    <text evidence="5">The sequence shown here is derived from an EMBL/GenBank/DDBJ whole genome shotgun (WGS) entry which is preliminary data.</text>
</comment>
<dbReference type="InterPro" id="IPR011990">
    <property type="entry name" value="TPR-like_helical_dom_sf"/>
</dbReference>
<dbReference type="SUPFAM" id="SSF46894">
    <property type="entry name" value="C-terminal effector domain of the bipartite response regulators"/>
    <property type="match status" value="1"/>
</dbReference>
<dbReference type="Pfam" id="PF00196">
    <property type="entry name" value="GerE"/>
    <property type="match status" value="1"/>
</dbReference>
<keyword evidence="3" id="KW-0804">Transcription</keyword>
<evidence type="ECO:0000256" key="3">
    <source>
        <dbReference type="ARBA" id="ARBA00023163"/>
    </source>
</evidence>
<dbReference type="GO" id="GO:0006355">
    <property type="term" value="P:regulation of DNA-templated transcription"/>
    <property type="evidence" value="ECO:0007669"/>
    <property type="project" value="InterPro"/>
</dbReference>
<dbReference type="Gene3D" id="1.25.40.10">
    <property type="entry name" value="Tetratricopeptide repeat domain"/>
    <property type="match status" value="2"/>
</dbReference>
<gene>
    <name evidence="5" type="ORF">BA062_15695</name>
</gene>
<dbReference type="InterPro" id="IPR000792">
    <property type="entry name" value="Tscrpt_reg_LuxR_C"/>
</dbReference>
<dbReference type="PANTHER" id="PTHR44688:SF16">
    <property type="entry name" value="DNA-BINDING TRANSCRIPTIONAL ACTIVATOR DEVR_DOSR"/>
    <property type="match status" value="1"/>
</dbReference>
<keyword evidence="6" id="KW-1185">Reference proteome</keyword>
<feature type="domain" description="HTH luxR-type" evidence="4">
    <location>
        <begin position="473"/>
        <end position="538"/>
    </location>
</feature>
<dbReference type="GO" id="GO:0003677">
    <property type="term" value="F:DNA binding"/>
    <property type="evidence" value="ECO:0007669"/>
    <property type="project" value="UniProtKB-KW"/>
</dbReference>
<dbReference type="PROSITE" id="PS50043">
    <property type="entry name" value="HTH_LUXR_2"/>
    <property type="match status" value="1"/>
</dbReference>
<evidence type="ECO:0000313" key="5">
    <source>
        <dbReference type="EMBL" id="PXY36790.1"/>
    </source>
</evidence>
<organism evidence="5 6">
    <name type="scientific">Prauserella flavalba</name>
    <dbReference type="NCBI Taxonomy" id="1477506"/>
    <lineage>
        <taxon>Bacteria</taxon>
        <taxon>Bacillati</taxon>
        <taxon>Actinomycetota</taxon>
        <taxon>Actinomycetes</taxon>
        <taxon>Pseudonocardiales</taxon>
        <taxon>Pseudonocardiaceae</taxon>
        <taxon>Prauserella</taxon>
    </lineage>
</organism>
<sequence>MDATVTGQADLLTAGRAALGRAAWSEARALFEEAAAAGGAAEAWEGFSRAAWWLGDQEATFSARERAYRVYREGGDACGAARMATWLASDHLDFCGDEALASAWLRRGRALLRDHGPCAEWGFLTVLEADIAFLAQGDLATARRLASEALDLARDIADAGVEVVALAVLGSALIASGSIEEGLGLLDESAALAVGEDFSETAAPGWALCHTVSACAGVGDFGRAAQWCRAMHKWSATWRARHFFGVCRTAYGEVLATGGDWRSAEQELLDAMEDLRTTRPALAAPTAVRLGRLRARQGDLAEARALFEAALPLPQAILALGDLELAGGDATAAADAADRVLRRLGDASVLDRLPALELLARAKAAAGDNDGAAAATDQVERQAARLATPYMRGRGRLVRAHVLLAARDHDGARRAGEDAADLFTACSAPYEAAQARVVQAEALAALGRPERAEAEAAAARDTLALLGASGLRRTAKSGELSPREIDILRLVAQGHNDARIAQRLFLSTHTVHRHIANIRTKLGVPSRAAAVASATRDGLL</sequence>
<dbReference type="AlphaFoldDB" id="A0A318LT77"/>
<dbReference type="InterPro" id="IPR036388">
    <property type="entry name" value="WH-like_DNA-bd_sf"/>
</dbReference>
<dbReference type="SMART" id="SM00421">
    <property type="entry name" value="HTH_LUXR"/>
    <property type="match status" value="1"/>
</dbReference>
<evidence type="ECO:0000256" key="1">
    <source>
        <dbReference type="ARBA" id="ARBA00023015"/>
    </source>
</evidence>
<dbReference type="SUPFAM" id="SSF48452">
    <property type="entry name" value="TPR-like"/>
    <property type="match status" value="3"/>
</dbReference>
<dbReference type="Proteomes" id="UP000247892">
    <property type="component" value="Unassembled WGS sequence"/>
</dbReference>
<keyword evidence="1" id="KW-0805">Transcription regulation</keyword>
<name>A0A318LT77_9PSEU</name>
<dbReference type="PRINTS" id="PR00038">
    <property type="entry name" value="HTHLUXR"/>
</dbReference>
<dbReference type="CDD" id="cd06170">
    <property type="entry name" value="LuxR_C_like"/>
    <property type="match status" value="1"/>
</dbReference>
<dbReference type="Gene3D" id="1.10.10.10">
    <property type="entry name" value="Winged helix-like DNA-binding domain superfamily/Winged helix DNA-binding domain"/>
    <property type="match status" value="1"/>
</dbReference>
<dbReference type="InterPro" id="IPR016032">
    <property type="entry name" value="Sig_transdc_resp-reg_C-effctor"/>
</dbReference>